<feature type="compositionally biased region" description="Basic residues" evidence="1">
    <location>
        <begin position="258"/>
        <end position="280"/>
    </location>
</feature>
<dbReference type="AlphaFoldDB" id="A0A6J4PF38"/>
<gene>
    <name evidence="2" type="ORF">AVDCRST_MAG64-2327</name>
</gene>
<feature type="compositionally biased region" description="Basic and acidic residues" evidence="1">
    <location>
        <begin position="426"/>
        <end position="440"/>
    </location>
</feature>
<evidence type="ECO:0000313" key="2">
    <source>
        <dbReference type="EMBL" id="CAA9411140.1"/>
    </source>
</evidence>
<feature type="compositionally biased region" description="Low complexity" evidence="1">
    <location>
        <begin position="127"/>
        <end position="145"/>
    </location>
</feature>
<dbReference type="GO" id="GO:0004375">
    <property type="term" value="F:glycine dehydrogenase (decarboxylating) activity"/>
    <property type="evidence" value="ECO:0007669"/>
    <property type="project" value="UniProtKB-EC"/>
</dbReference>
<feature type="region of interest" description="Disordered" evidence="1">
    <location>
        <begin position="73"/>
        <end position="490"/>
    </location>
</feature>
<feature type="region of interest" description="Disordered" evidence="1">
    <location>
        <begin position="1"/>
        <end position="52"/>
    </location>
</feature>
<feature type="compositionally biased region" description="Basic residues" evidence="1">
    <location>
        <begin position="1"/>
        <end position="30"/>
    </location>
</feature>
<organism evidence="2">
    <name type="scientific">uncultured Phycisphaerae bacterium</name>
    <dbReference type="NCBI Taxonomy" id="904963"/>
    <lineage>
        <taxon>Bacteria</taxon>
        <taxon>Pseudomonadati</taxon>
        <taxon>Planctomycetota</taxon>
        <taxon>Phycisphaerae</taxon>
        <taxon>environmental samples</taxon>
    </lineage>
</organism>
<proteinExistence type="predicted"/>
<feature type="non-terminal residue" evidence="2">
    <location>
        <position position="490"/>
    </location>
</feature>
<feature type="compositionally biased region" description="Low complexity" evidence="1">
    <location>
        <begin position="94"/>
        <end position="108"/>
    </location>
</feature>
<feature type="compositionally biased region" description="Basic residues" evidence="1">
    <location>
        <begin position="383"/>
        <end position="399"/>
    </location>
</feature>
<dbReference type="EC" id="1.4.4.2" evidence="2"/>
<feature type="compositionally biased region" description="Basic and acidic residues" evidence="1">
    <location>
        <begin position="447"/>
        <end position="457"/>
    </location>
</feature>
<keyword evidence="2" id="KW-0560">Oxidoreductase</keyword>
<dbReference type="EMBL" id="CADCUQ010000519">
    <property type="protein sequence ID" value="CAA9411140.1"/>
    <property type="molecule type" value="Genomic_DNA"/>
</dbReference>
<protein>
    <submittedName>
        <fullName evidence="2">Glycine dehydrogenase [decarboxylating] (Glycine cleavage system P2 protein)</fullName>
        <ecNumber evidence="2">1.4.4.2</ecNumber>
    </submittedName>
</protein>
<reference evidence="2" key="1">
    <citation type="submission" date="2020-02" db="EMBL/GenBank/DDBJ databases">
        <authorList>
            <person name="Meier V. D."/>
        </authorList>
    </citation>
    <scope>NUCLEOTIDE SEQUENCE</scope>
    <source>
        <strain evidence="2">AVDCRST_MAG64</strain>
    </source>
</reference>
<feature type="compositionally biased region" description="Basic and acidic residues" evidence="1">
    <location>
        <begin position="400"/>
        <end position="417"/>
    </location>
</feature>
<evidence type="ECO:0000256" key="1">
    <source>
        <dbReference type="SAM" id="MobiDB-lite"/>
    </source>
</evidence>
<accession>A0A6J4PF38</accession>
<feature type="compositionally biased region" description="Basic residues" evidence="1">
    <location>
        <begin position="328"/>
        <end position="353"/>
    </location>
</feature>
<sequence>GARRTPHLRTLHRRRPRARPARGGRAARRGRPGDRVVHGDGPAGGRPARPRAALHAPDAPELLRRHELLPAGFVHDEVQPEGQRGARGARGVRRAAPAAAGRRLPGRASTAVPPAGDASGDLRASRGEPAAVRGRARAVGGPADGPRVHARVGSAAPADGPRRRAGPRHEPRQRGGGGGDRPHGPLAGGRVARPRSPEGAPGVERRGGPDAGPAQHGRQVRPGLLAGRQGRPRGRRDGVPGRGQPQRHARPGAGRAPGGRRHARRHPPVARHAPRRGRARRGADRGRRAARAVPARPAGRRARARPLRLGLRPAEERRPGQRVLGPGRRARPRLRLPPRARPGRPAPRVRNRGALRQLPRPAHQARLPTALRPGRRRADGRRPVRPRLRRRPARRPRPRRHDDGPREGADRPGHPPADRPLAAARLPHDRADRDRVEGHARRVRRRPAPDRRRERQGPRLAQASPDARTGPPGGRDRRRAQPGAGLEVRV</sequence>
<name>A0A6J4PF38_9BACT</name>
<feature type="non-terminal residue" evidence="2">
    <location>
        <position position="1"/>
    </location>
</feature>
<feature type="compositionally biased region" description="Low complexity" evidence="1">
    <location>
        <begin position="481"/>
        <end position="490"/>
    </location>
</feature>